<dbReference type="GO" id="GO:0005524">
    <property type="term" value="F:ATP binding"/>
    <property type="evidence" value="ECO:0007669"/>
    <property type="project" value="InterPro"/>
</dbReference>
<proteinExistence type="predicted"/>
<name>A0AAN6K428_9PEZI</name>
<dbReference type="SUPFAM" id="SSF56112">
    <property type="entry name" value="Protein kinase-like (PK-like)"/>
    <property type="match status" value="1"/>
</dbReference>
<dbReference type="EMBL" id="JAUJLE010000470">
    <property type="protein sequence ID" value="KAK0955420.1"/>
    <property type="molecule type" value="Genomic_DNA"/>
</dbReference>
<dbReference type="Gene3D" id="1.10.510.10">
    <property type="entry name" value="Transferase(Phosphotransferase) domain 1"/>
    <property type="match status" value="1"/>
</dbReference>
<dbReference type="InterPro" id="IPR000719">
    <property type="entry name" value="Prot_kinase_dom"/>
</dbReference>
<dbReference type="InterPro" id="IPR011009">
    <property type="entry name" value="Kinase-like_dom_sf"/>
</dbReference>
<evidence type="ECO:0000259" key="1">
    <source>
        <dbReference type="PROSITE" id="PS50011"/>
    </source>
</evidence>
<feature type="domain" description="Protein kinase" evidence="1">
    <location>
        <begin position="1"/>
        <end position="156"/>
    </location>
</feature>
<reference evidence="2" key="1">
    <citation type="submission" date="2023-06" db="EMBL/GenBank/DDBJ databases">
        <title>Black Yeasts Isolated from many extreme environments.</title>
        <authorList>
            <person name="Coleine C."/>
            <person name="Stajich J.E."/>
            <person name="Selbmann L."/>
        </authorList>
    </citation>
    <scope>NUCLEOTIDE SEQUENCE</scope>
    <source>
        <strain evidence="2">CCFEE 5200</strain>
    </source>
</reference>
<dbReference type="PROSITE" id="PS50011">
    <property type="entry name" value="PROTEIN_KINASE_DOM"/>
    <property type="match status" value="1"/>
</dbReference>
<keyword evidence="3" id="KW-1185">Reference proteome</keyword>
<accession>A0AAN6K428</accession>
<gene>
    <name evidence="2" type="ORF">LTR91_022861</name>
</gene>
<dbReference type="Proteomes" id="UP001175353">
    <property type="component" value="Unassembled WGS sequence"/>
</dbReference>
<comment type="caution">
    <text evidence="2">The sequence shown here is derived from an EMBL/GenBank/DDBJ whole genome shotgun (WGS) entry which is preliminary data.</text>
</comment>
<dbReference type="AlphaFoldDB" id="A0AAN6K428"/>
<evidence type="ECO:0000313" key="2">
    <source>
        <dbReference type="EMBL" id="KAK0955420.1"/>
    </source>
</evidence>
<evidence type="ECO:0000313" key="3">
    <source>
        <dbReference type="Proteomes" id="UP001175353"/>
    </source>
</evidence>
<organism evidence="2 3">
    <name type="scientific">Friedmanniomyces endolithicus</name>
    <dbReference type="NCBI Taxonomy" id="329885"/>
    <lineage>
        <taxon>Eukaryota</taxon>
        <taxon>Fungi</taxon>
        <taxon>Dikarya</taxon>
        <taxon>Ascomycota</taxon>
        <taxon>Pezizomycotina</taxon>
        <taxon>Dothideomycetes</taxon>
        <taxon>Dothideomycetidae</taxon>
        <taxon>Mycosphaerellales</taxon>
        <taxon>Teratosphaeriaceae</taxon>
        <taxon>Friedmanniomyces</taxon>
    </lineage>
</organism>
<sequence length="159" mass="18072">MQDIKPDNILLDFDANGTRVVEAKLADCGDACNVGLETDPCGTAHLISLIWGRDFHIFKPLKVSADDAEFPAHVLIQQARYFGPFPLSYKTFLDEEQEKILAAIHIYIEEQGIRKPFSQVEDKEITSEDKEFLCDIMQMDPMDRPTAKGLLKHGWFDMP</sequence>
<protein>
    <recommendedName>
        <fullName evidence="1">Protein kinase domain-containing protein</fullName>
    </recommendedName>
</protein>
<dbReference type="GO" id="GO:0004672">
    <property type="term" value="F:protein kinase activity"/>
    <property type="evidence" value="ECO:0007669"/>
    <property type="project" value="InterPro"/>
</dbReference>